<dbReference type="PANTHER" id="PTHR31451:SF40">
    <property type="entry name" value="GLYCOSIDE HYDROLASE FAMILY 5 DOMAIN-CONTAINING PROTEIN"/>
    <property type="match status" value="1"/>
</dbReference>
<keyword evidence="8" id="KW-1185">Reference proteome</keyword>
<dbReference type="EMBL" id="QWDC01000007">
    <property type="protein sequence ID" value="RFZ89982.1"/>
    <property type="molecule type" value="Genomic_DNA"/>
</dbReference>
<dbReference type="Pfam" id="PF26410">
    <property type="entry name" value="GH5_mannosidase"/>
    <property type="match status" value="1"/>
</dbReference>
<evidence type="ECO:0000313" key="8">
    <source>
        <dbReference type="Proteomes" id="UP000264217"/>
    </source>
</evidence>
<dbReference type="GO" id="GO:0005975">
    <property type="term" value="P:carbohydrate metabolic process"/>
    <property type="evidence" value="ECO:0007669"/>
    <property type="project" value="InterPro"/>
</dbReference>
<feature type="signal peptide" evidence="5">
    <location>
        <begin position="1"/>
        <end position="25"/>
    </location>
</feature>
<protein>
    <recommendedName>
        <fullName evidence="2">mannan endo-1,4-beta-mannosidase</fullName>
        <ecNumber evidence="2">3.2.1.78</ecNumber>
    </recommendedName>
</protein>
<organism evidence="7 8">
    <name type="scientific">Mucilaginibacter conchicola</name>
    <dbReference type="NCBI Taxonomy" id="2303333"/>
    <lineage>
        <taxon>Bacteria</taxon>
        <taxon>Pseudomonadati</taxon>
        <taxon>Bacteroidota</taxon>
        <taxon>Sphingobacteriia</taxon>
        <taxon>Sphingobacteriales</taxon>
        <taxon>Sphingobacteriaceae</taxon>
        <taxon>Mucilaginibacter</taxon>
    </lineage>
</organism>
<reference evidence="7 8" key="1">
    <citation type="submission" date="2018-08" db="EMBL/GenBank/DDBJ databases">
        <title>Mucilaginibacter sp. MYSH2.</title>
        <authorList>
            <person name="Seo T."/>
        </authorList>
    </citation>
    <scope>NUCLEOTIDE SEQUENCE [LARGE SCALE GENOMIC DNA]</scope>
    <source>
        <strain evidence="7 8">MYSH2</strain>
    </source>
</reference>
<evidence type="ECO:0000256" key="5">
    <source>
        <dbReference type="SAM" id="SignalP"/>
    </source>
</evidence>
<evidence type="ECO:0000259" key="6">
    <source>
        <dbReference type="Pfam" id="PF26410"/>
    </source>
</evidence>
<gene>
    <name evidence="7" type="ORF">D0C36_23785</name>
</gene>
<keyword evidence="5" id="KW-0732">Signal</keyword>
<sequence length="431" mass="48483">MKPLSLRLTAVLFLCALFSFNTVSAQTFVKTENGHFKSGGSNYYYIGSNFWYGPMLGAKNGNRARLVKELDVLKANGVNNLRILVGADGPARPNKVQPSLQTAAGVYDQNLLGGLDFLLAEMQRRGMKAILYLNNSWEWSGGYSQYLEWAGKGKAPVPSVDGWNTFQSYVAQFVKDDKAKQLFKNHVRYILNRTNSITKRKYVNDPAIMAWQIGNEPRAFSAEGKAPFAAWIKETARFIKSIDKNHLVTTGSEGQAGCEDDIKLWEDIHAEPAIDYVTIHIWPSNWGWLDRANMPATFDRAIANTKTYLDNHLAIAKQLKKPLVVEEFGLPRDSMKFNPESATTLRDKYYTTIFELISQSAKTADIFAGCNFWAWGGTGRATKGHVFWQDGDAYLGDPAQEEQGLYSVFDNDTIVPAIKQYNQQLQQLNKR</sequence>
<evidence type="ECO:0000256" key="1">
    <source>
        <dbReference type="ARBA" id="ARBA00001678"/>
    </source>
</evidence>
<dbReference type="AlphaFoldDB" id="A0A372NLZ6"/>
<dbReference type="InterPro" id="IPR045053">
    <property type="entry name" value="MAN-like"/>
</dbReference>
<feature type="chain" id="PRO_5016894748" description="mannan endo-1,4-beta-mannosidase" evidence="5">
    <location>
        <begin position="26"/>
        <end position="431"/>
    </location>
</feature>
<dbReference type="Proteomes" id="UP000264217">
    <property type="component" value="Unassembled WGS sequence"/>
</dbReference>
<dbReference type="RefSeq" id="WP_117394236.1">
    <property type="nucleotide sequence ID" value="NZ_QWDC01000007.1"/>
</dbReference>
<comment type="caution">
    <text evidence="7">The sequence shown here is derived from an EMBL/GenBank/DDBJ whole genome shotgun (WGS) entry which is preliminary data.</text>
</comment>
<dbReference type="GO" id="GO:0016985">
    <property type="term" value="F:mannan endo-1,4-beta-mannosidase activity"/>
    <property type="evidence" value="ECO:0007669"/>
    <property type="project" value="TreeGrafter"/>
</dbReference>
<comment type="catalytic activity">
    <reaction evidence="1">
        <text>Random hydrolysis of (1-&gt;4)-beta-D-mannosidic linkages in mannans, galactomannans and glucomannans.</text>
        <dbReference type="EC" id="3.2.1.78"/>
    </reaction>
</comment>
<keyword evidence="4" id="KW-0326">Glycosidase</keyword>
<dbReference type="SUPFAM" id="SSF51445">
    <property type="entry name" value="(Trans)glycosidases"/>
    <property type="match status" value="1"/>
</dbReference>
<dbReference type="InterPro" id="IPR001547">
    <property type="entry name" value="Glyco_hydro_5"/>
</dbReference>
<evidence type="ECO:0000256" key="3">
    <source>
        <dbReference type="ARBA" id="ARBA00022801"/>
    </source>
</evidence>
<keyword evidence="3" id="KW-0378">Hydrolase</keyword>
<accession>A0A372NLZ6</accession>
<dbReference type="InterPro" id="IPR017853">
    <property type="entry name" value="GH"/>
</dbReference>
<name>A0A372NLZ6_9SPHI</name>
<feature type="domain" description="Glycoside hydrolase family 5" evidence="6">
    <location>
        <begin position="27"/>
        <end position="430"/>
    </location>
</feature>
<dbReference type="Gene3D" id="3.20.20.80">
    <property type="entry name" value="Glycosidases"/>
    <property type="match status" value="1"/>
</dbReference>
<dbReference type="EC" id="3.2.1.78" evidence="2"/>
<evidence type="ECO:0000256" key="4">
    <source>
        <dbReference type="ARBA" id="ARBA00023295"/>
    </source>
</evidence>
<evidence type="ECO:0000256" key="2">
    <source>
        <dbReference type="ARBA" id="ARBA00012706"/>
    </source>
</evidence>
<proteinExistence type="predicted"/>
<dbReference type="PANTHER" id="PTHR31451">
    <property type="match status" value="1"/>
</dbReference>
<dbReference type="OrthoDB" id="9801493at2"/>
<evidence type="ECO:0000313" key="7">
    <source>
        <dbReference type="EMBL" id="RFZ89982.1"/>
    </source>
</evidence>